<sequence>MSPCTVTNPTQETTLNPNRIPLKIRPVSRRWLVSAEFTVLLLGLGSEKGSSTMADASDPEKSSSPPSPPPSYSYQQQPPPAYSPVPAEYCPTMTEATCTSEPAPVSESFKDTLPETQSDPTAPTEPSAFEDQLVRRGFVRKVFSILTLQLVFTFTVVCVFTFSSVVKEAVQENLWVFLSSVLIFGVVVVPLALCESFRRRYPWNIVGLVVVTLSFSYMVGTMASFYDTDVVFIMMGVTLVITVVIIAFSAQTRYDFTTCYGILLILSVEILMFGFFAIFFSNIGAIAYGCLGALVYSMFLMIDCQLMMGAMSYRLDPEEYINATLTIYLDIVIIFLCLLGRRLFHMNKKMTEDTFGLNSLFTHIL</sequence>
<evidence type="ECO:0000256" key="2">
    <source>
        <dbReference type="ARBA" id="ARBA00022692"/>
    </source>
</evidence>
<feature type="transmembrane region" description="Helical" evidence="6">
    <location>
        <begin position="231"/>
        <end position="248"/>
    </location>
</feature>
<dbReference type="InterPro" id="IPR006214">
    <property type="entry name" value="Bax_inhibitor_1-related"/>
</dbReference>
<keyword evidence="3 6" id="KW-1133">Transmembrane helix</keyword>
<comment type="subcellular location">
    <subcellularLocation>
        <location evidence="1">Membrane</location>
        <topology evidence="1">Multi-pass membrane protein</topology>
    </subcellularLocation>
</comment>
<dbReference type="CDD" id="cd10428">
    <property type="entry name" value="LFG_like"/>
    <property type="match status" value="1"/>
</dbReference>
<feature type="region of interest" description="Disordered" evidence="5">
    <location>
        <begin position="98"/>
        <end position="126"/>
    </location>
</feature>
<feature type="transmembrane region" description="Helical" evidence="6">
    <location>
        <begin position="286"/>
        <end position="308"/>
    </location>
</feature>
<evidence type="ECO:0000256" key="1">
    <source>
        <dbReference type="ARBA" id="ARBA00004141"/>
    </source>
</evidence>
<gene>
    <name evidence="7" type="ORF">PLEPLA_LOCUS36241</name>
</gene>
<comment type="caution">
    <text evidence="7">The sequence shown here is derived from an EMBL/GenBank/DDBJ whole genome shotgun (WGS) entry which is preliminary data.</text>
</comment>
<dbReference type="GO" id="GO:0005794">
    <property type="term" value="C:Golgi apparatus"/>
    <property type="evidence" value="ECO:0007669"/>
    <property type="project" value="TreeGrafter"/>
</dbReference>
<evidence type="ECO:0000313" key="8">
    <source>
        <dbReference type="Proteomes" id="UP001153269"/>
    </source>
</evidence>
<feature type="transmembrane region" description="Helical" evidence="6">
    <location>
        <begin position="205"/>
        <end position="225"/>
    </location>
</feature>
<dbReference type="Proteomes" id="UP001153269">
    <property type="component" value="Unassembled WGS sequence"/>
</dbReference>
<accession>A0A9N7VEX9</accession>
<protein>
    <recommendedName>
        <fullName evidence="9">Protein lifeguard 1-like</fullName>
    </recommendedName>
</protein>
<dbReference type="AlphaFoldDB" id="A0A9N7VEX9"/>
<feature type="transmembrane region" description="Helical" evidence="6">
    <location>
        <begin position="320"/>
        <end position="344"/>
    </location>
</feature>
<feature type="region of interest" description="Disordered" evidence="5">
    <location>
        <begin position="48"/>
        <end position="86"/>
    </location>
</feature>
<keyword evidence="4 6" id="KW-0472">Membrane</keyword>
<evidence type="ECO:0000256" key="4">
    <source>
        <dbReference type="ARBA" id="ARBA00023136"/>
    </source>
</evidence>
<dbReference type="PANTHER" id="PTHR23291">
    <property type="entry name" value="BAX INHIBITOR-RELATED"/>
    <property type="match status" value="1"/>
</dbReference>
<dbReference type="PANTHER" id="PTHR23291:SF94">
    <property type="entry name" value="PROTEIN LIFEGUARD 1 ISOFORM X2"/>
    <property type="match status" value="1"/>
</dbReference>
<evidence type="ECO:0000256" key="6">
    <source>
        <dbReference type="SAM" id="Phobius"/>
    </source>
</evidence>
<evidence type="ECO:0000256" key="5">
    <source>
        <dbReference type="SAM" id="MobiDB-lite"/>
    </source>
</evidence>
<dbReference type="GO" id="GO:0016020">
    <property type="term" value="C:membrane"/>
    <property type="evidence" value="ECO:0007669"/>
    <property type="project" value="UniProtKB-SubCell"/>
</dbReference>
<organism evidence="7 8">
    <name type="scientific">Pleuronectes platessa</name>
    <name type="common">European plaice</name>
    <dbReference type="NCBI Taxonomy" id="8262"/>
    <lineage>
        <taxon>Eukaryota</taxon>
        <taxon>Metazoa</taxon>
        <taxon>Chordata</taxon>
        <taxon>Craniata</taxon>
        <taxon>Vertebrata</taxon>
        <taxon>Euteleostomi</taxon>
        <taxon>Actinopterygii</taxon>
        <taxon>Neopterygii</taxon>
        <taxon>Teleostei</taxon>
        <taxon>Neoteleostei</taxon>
        <taxon>Acanthomorphata</taxon>
        <taxon>Carangaria</taxon>
        <taxon>Pleuronectiformes</taxon>
        <taxon>Pleuronectoidei</taxon>
        <taxon>Pleuronectidae</taxon>
        <taxon>Pleuronectes</taxon>
    </lineage>
</organism>
<proteinExistence type="predicted"/>
<evidence type="ECO:0000256" key="3">
    <source>
        <dbReference type="ARBA" id="ARBA00022989"/>
    </source>
</evidence>
<feature type="transmembrane region" description="Helical" evidence="6">
    <location>
        <begin position="260"/>
        <end position="280"/>
    </location>
</feature>
<name>A0A9N7VEX9_PLEPL</name>
<dbReference type="GO" id="GO:0005783">
    <property type="term" value="C:endoplasmic reticulum"/>
    <property type="evidence" value="ECO:0007669"/>
    <property type="project" value="TreeGrafter"/>
</dbReference>
<evidence type="ECO:0008006" key="9">
    <source>
        <dbReference type="Google" id="ProtNLM"/>
    </source>
</evidence>
<keyword evidence="2 6" id="KW-0812">Transmembrane</keyword>
<feature type="transmembrane region" description="Helical" evidence="6">
    <location>
        <begin position="142"/>
        <end position="162"/>
    </location>
</feature>
<feature type="transmembrane region" description="Helical" evidence="6">
    <location>
        <begin position="174"/>
        <end position="193"/>
    </location>
</feature>
<dbReference type="GO" id="GO:2001234">
    <property type="term" value="P:negative regulation of apoptotic signaling pathway"/>
    <property type="evidence" value="ECO:0007669"/>
    <property type="project" value="TreeGrafter"/>
</dbReference>
<reference evidence="7" key="1">
    <citation type="submission" date="2020-03" db="EMBL/GenBank/DDBJ databases">
        <authorList>
            <person name="Weist P."/>
        </authorList>
    </citation>
    <scope>NUCLEOTIDE SEQUENCE</scope>
</reference>
<keyword evidence="8" id="KW-1185">Reference proteome</keyword>
<dbReference type="EMBL" id="CADEAL010003983">
    <property type="protein sequence ID" value="CAB1448591.1"/>
    <property type="molecule type" value="Genomic_DNA"/>
</dbReference>
<evidence type="ECO:0000313" key="7">
    <source>
        <dbReference type="EMBL" id="CAB1448591.1"/>
    </source>
</evidence>
<dbReference type="Pfam" id="PF01027">
    <property type="entry name" value="Bax1-I"/>
    <property type="match status" value="1"/>
</dbReference>
<feature type="compositionally biased region" description="Pro residues" evidence="5">
    <location>
        <begin position="65"/>
        <end position="83"/>
    </location>
</feature>